<organism evidence="1 2">
    <name type="scientific">Ilex paraguariensis</name>
    <name type="common">yerba mate</name>
    <dbReference type="NCBI Taxonomy" id="185542"/>
    <lineage>
        <taxon>Eukaryota</taxon>
        <taxon>Viridiplantae</taxon>
        <taxon>Streptophyta</taxon>
        <taxon>Embryophyta</taxon>
        <taxon>Tracheophyta</taxon>
        <taxon>Spermatophyta</taxon>
        <taxon>Magnoliopsida</taxon>
        <taxon>eudicotyledons</taxon>
        <taxon>Gunneridae</taxon>
        <taxon>Pentapetalae</taxon>
        <taxon>asterids</taxon>
        <taxon>campanulids</taxon>
        <taxon>Aquifoliales</taxon>
        <taxon>Aquifoliaceae</taxon>
        <taxon>Ilex</taxon>
    </lineage>
</organism>
<proteinExistence type="predicted"/>
<sequence length="105" mass="12069">TFHQRDWLSFNLVRGDCTSSKRDLKIKRYHIICVTRTDMTQQVASITCSHRGLKAFQSRPVGALERKNLHRSRCEQQGNGVLDQAERQISSQHLLSLNYLSLEVG</sequence>
<keyword evidence="2" id="KW-1185">Reference proteome</keyword>
<comment type="caution">
    <text evidence="1">The sequence shown here is derived from an EMBL/GenBank/DDBJ whole genome shotgun (WGS) entry which is preliminary data.</text>
</comment>
<accession>A0ABC8V096</accession>
<reference evidence="1 2" key="1">
    <citation type="submission" date="2024-02" db="EMBL/GenBank/DDBJ databases">
        <authorList>
            <person name="Vignale AGUSTIN F."/>
            <person name="Sosa J E."/>
            <person name="Modenutti C."/>
        </authorList>
    </citation>
    <scope>NUCLEOTIDE SEQUENCE [LARGE SCALE GENOMIC DNA]</scope>
</reference>
<feature type="non-terminal residue" evidence="1">
    <location>
        <position position="1"/>
    </location>
</feature>
<dbReference type="AlphaFoldDB" id="A0ABC8V096"/>
<dbReference type="Proteomes" id="UP001642360">
    <property type="component" value="Unassembled WGS sequence"/>
</dbReference>
<evidence type="ECO:0000313" key="1">
    <source>
        <dbReference type="EMBL" id="CAK9186761.1"/>
    </source>
</evidence>
<dbReference type="EMBL" id="CAUOFW020009700">
    <property type="protein sequence ID" value="CAK9186761.1"/>
    <property type="molecule type" value="Genomic_DNA"/>
</dbReference>
<name>A0ABC8V096_9AQUA</name>
<protein>
    <submittedName>
        <fullName evidence="1">Uncharacterized protein</fullName>
    </submittedName>
</protein>
<evidence type="ECO:0000313" key="2">
    <source>
        <dbReference type="Proteomes" id="UP001642360"/>
    </source>
</evidence>
<gene>
    <name evidence="1" type="ORF">ILEXP_LOCUS57262</name>
</gene>